<accession>A0A9D9HIL6</accession>
<organism evidence="1 2">
    <name type="scientific">Candidatus Cryptobacteroides intestinavium</name>
    <dbReference type="NCBI Taxonomy" id="2840766"/>
    <lineage>
        <taxon>Bacteria</taxon>
        <taxon>Pseudomonadati</taxon>
        <taxon>Bacteroidota</taxon>
        <taxon>Bacteroidia</taxon>
        <taxon>Bacteroidales</taxon>
        <taxon>Candidatus Cryptobacteroides</taxon>
    </lineage>
</organism>
<protein>
    <submittedName>
        <fullName evidence="1">DUF4493 domain-containing protein</fullName>
    </submittedName>
</protein>
<dbReference type="InterPro" id="IPR027840">
    <property type="entry name" value="DUF4493"/>
</dbReference>
<dbReference type="Proteomes" id="UP000823661">
    <property type="component" value="Unassembled WGS sequence"/>
</dbReference>
<reference evidence="1" key="2">
    <citation type="journal article" date="2021" name="PeerJ">
        <title>Extensive microbial diversity within the chicken gut microbiome revealed by metagenomics and culture.</title>
        <authorList>
            <person name="Gilroy R."/>
            <person name="Ravi A."/>
            <person name="Getino M."/>
            <person name="Pursley I."/>
            <person name="Horton D.L."/>
            <person name="Alikhan N.F."/>
            <person name="Baker D."/>
            <person name="Gharbi K."/>
            <person name="Hall N."/>
            <person name="Watson M."/>
            <person name="Adriaenssens E.M."/>
            <person name="Foster-Nyarko E."/>
            <person name="Jarju S."/>
            <person name="Secka A."/>
            <person name="Antonio M."/>
            <person name="Oren A."/>
            <person name="Chaudhuri R.R."/>
            <person name="La Ragione R."/>
            <person name="Hildebrand F."/>
            <person name="Pallen M.J."/>
        </authorList>
    </citation>
    <scope>NUCLEOTIDE SEQUENCE</scope>
    <source>
        <strain evidence="1">B1-20833</strain>
    </source>
</reference>
<dbReference type="Pfam" id="PF14900">
    <property type="entry name" value="DUF4493"/>
    <property type="match status" value="1"/>
</dbReference>
<comment type="caution">
    <text evidence="1">The sequence shown here is derived from an EMBL/GenBank/DDBJ whole genome shotgun (WGS) entry which is preliminary data.</text>
</comment>
<dbReference type="AlphaFoldDB" id="A0A9D9HIL6"/>
<dbReference type="EMBL" id="JADIMI010000017">
    <property type="protein sequence ID" value="MBO8451652.1"/>
    <property type="molecule type" value="Genomic_DNA"/>
</dbReference>
<proteinExistence type="predicted"/>
<evidence type="ECO:0000313" key="1">
    <source>
        <dbReference type="EMBL" id="MBO8451652.1"/>
    </source>
</evidence>
<dbReference type="Gene3D" id="2.60.120.890">
    <property type="entry name" value="BT2081, beta-jelly-roll domain"/>
    <property type="match status" value="1"/>
</dbReference>
<reference evidence="1" key="1">
    <citation type="submission" date="2020-10" db="EMBL/GenBank/DDBJ databases">
        <authorList>
            <person name="Gilroy R."/>
        </authorList>
    </citation>
    <scope>NUCLEOTIDE SEQUENCE</scope>
    <source>
        <strain evidence="1">B1-20833</strain>
    </source>
</reference>
<sequence>MKDAGFFLACLAILAFPSCTETVGEAVSEDRGEVFIALSSRTGAQPAGKASPEEVQPGSFNIEIFKTDGQSEVRLYRDTYANTEGKAIGLNAGDYRLYAWYGDRNSPGFDAPYYAADVPFTVEGQTETTVEATARLANVMVTVEFGETLANDYDDFYAIVRSGEEAQLKFTRDETREGYVPAGQISLELYADVDGTWMYYPSEPVEYEPGDYVAFSVDTEPAFSSVSLSIKVDDSVELVEKNVSVPSSMLPQDPPSVAEGGFSGRSEIGIVEAQETVDPLKLDFVAGAGIAHCYLEVESSCLGSVPVSPERIDLAAAGDGAAALEEYGIRWMKSMSGQRLAYVDFTGLAERLAAEAFDPENPFSATFTVTLEDMAGKEISAGPFTISAEAPEFSFAAGPEAAWARSIRGLEIGYTRGNPDAIKLQYRAASEDEWKDAELSSDNGSLLRYGNVTGLLPDTEYQLRALYNGNEKTAVTVSLTTEAAAQVANSGFDDWQSPEFEFTYKVLWTNEQHNITWYLPWQPEETDVWWAVNSRVAMPSTTAIVSANWNWVRFPTVAYSSASTEDGRSAVIYTVAVGDWSTSSVPKTSHAGELFIGTADDRGNHSSEGHSFASRPDRLEFMYKYEPCENETFSVYAELKAKDGSTVAVASTDAGSAESSWKKFSLRFQYADVTEKAASIYISFKSSSASSPSVTKQKEITIADGAVYTGHFGSMLYVDDLQLIYE</sequence>
<evidence type="ECO:0000313" key="2">
    <source>
        <dbReference type="Proteomes" id="UP000823661"/>
    </source>
</evidence>
<dbReference type="InterPro" id="IPR038653">
    <property type="entry name" value="Put_CMD_sf"/>
</dbReference>
<gene>
    <name evidence="1" type="ORF">IAC06_02040</name>
</gene>
<name>A0A9D9HIL6_9BACT</name>